<dbReference type="PANTHER" id="PTHR43081">
    <property type="entry name" value="ADENYLATE CYCLASE, TERMINAL-DIFFERENTIATION SPECIFIC-RELATED"/>
    <property type="match status" value="1"/>
</dbReference>
<dbReference type="InterPro" id="IPR029787">
    <property type="entry name" value="Nucleotide_cyclase"/>
</dbReference>
<keyword evidence="2" id="KW-0472">Membrane</keyword>
<reference evidence="4" key="1">
    <citation type="submission" date="2017-08" db="EMBL/GenBank/DDBJ databases">
        <authorList>
            <person name="Polle J.E."/>
            <person name="Barry K."/>
            <person name="Cushman J."/>
            <person name="Schmutz J."/>
            <person name="Tran D."/>
            <person name="Hathwaick L.T."/>
            <person name="Yim W.C."/>
            <person name="Jenkins J."/>
            <person name="Mckie-Krisberg Z.M."/>
            <person name="Prochnik S."/>
            <person name="Lindquist E."/>
            <person name="Dockter R.B."/>
            <person name="Adam C."/>
            <person name="Molina H."/>
            <person name="Bunkerborg J."/>
            <person name="Jin E."/>
            <person name="Buchheim M."/>
            <person name="Magnuson J."/>
        </authorList>
    </citation>
    <scope>NUCLEOTIDE SEQUENCE</scope>
    <source>
        <strain evidence="4">CCAP 19/18</strain>
    </source>
</reference>
<dbReference type="PANTHER" id="PTHR43081:SF1">
    <property type="entry name" value="ADENYLATE CYCLASE, TERMINAL-DIFFERENTIATION SPECIFIC"/>
    <property type="match status" value="1"/>
</dbReference>
<feature type="region of interest" description="Disordered" evidence="1">
    <location>
        <begin position="47"/>
        <end position="66"/>
    </location>
</feature>
<organism evidence="4 5">
    <name type="scientific">Dunaliella salina</name>
    <name type="common">Green alga</name>
    <name type="synonym">Protococcus salinus</name>
    <dbReference type="NCBI Taxonomy" id="3046"/>
    <lineage>
        <taxon>Eukaryota</taxon>
        <taxon>Viridiplantae</taxon>
        <taxon>Chlorophyta</taxon>
        <taxon>core chlorophytes</taxon>
        <taxon>Chlorophyceae</taxon>
        <taxon>CS clade</taxon>
        <taxon>Chlamydomonadales</taxon>
        <taxon>Dunaliellaceae</taxon>
        <taxon>Dunaliella</taxon>
    </lineage>
</organism>
<feature type="domain" description="Guanylate cyclase" evidence="3">
    <location>
        <begin position="142"/>
        <end position="290"/>
    </location>
</feature>
<evidence type="ECO:0000313" key="4">
    <source>
        <dbReference type="EMBL" id="KAF5841954.1"/>
    </source>
</evidence>
<evidence type="ECO:0000313" key="5">
    <source>
        <dbReference type="Proteomes" id="UP000815325"/>
    </source>
</evidence>
<name>A0ABQ7H534_DUNSA</name>
<feature type="transmembrane region" description="Helical" evidence="2">
    <location>
        <begin position="72"/>
        <end position="95"/>
    </location>
</feature>
<feature type="compositionally biased region" description="Polar residues" evidence="1">
    <location>
        <begin position="434"/>
        <end position="445"/>
    </location>
</feature>
<dbReference type="PROSITE" id="PS50125">
    <property type="entry name" value="GUANYLATE_CYCLASE_2"/>
    <property type="match status" value="1"/>
</dbReference>
<feature type="compositionally biased region" description="Low complexity" evidence="1">
    <location>
        <begin position="488"/>
        <end position="517"/>
    </location>
</feature>
<keyword evidence="5" id="KW-1185">Reference proteome</keyword>
<feature type="region of interest" description="Disordered" evidence="1">
    <location>
        <begin position="605"/>
        <end position="628"/>
    </location>
</feature>
<evidence type="ECO:0000256" key="1">
    <source>
        <dbReference type="SAM" id="MobiDB-lite"/>
    </source>
</evidence>
<dbReference type="EMBL" id="MU069472">
    <property type="protein sequence ID" value="KAF5841954.1"/>
    <property type="molecule type" value="Genomic_DNA"/>
</dbReference>
<accession>A0ABQ7H534</accession>
<protein>
    <recommendedName>
        <fullName evidence="3">Guanylate cyclase domain-containing protein</fullName>
    </recommendedName>
</protein>
<proteinExistence type="predicted"/>
<dbReference type="SUPFAM" id="SSF55073">
    <property type="entry name" value="Nucleotide cyclase"/>
    <property type="match status" value="1"/>
</dbReference>
<feature type="region of interest" description="Disordered" evidence="1">
    <location>
        <begin position="385"/>
        <end position="445"/>
    </location>
</feature>
<feature type="compositionally biased region" description="Polar residues" evidence="1">
    <location>
        <begin position="608"/>
        <end position="623"/>
    </location>
</feature>
<evidence type="ECO:0000256" key="2">
    <source>
        <dbReference type="SAM" id="Phobius"/>
    </source>
</evidence>
<keyword evidence="2" id="KW-1133">Transmembrane helix</keyword>
<dbReference type="PROSITE" id="PS51257">
    <property type="entry name" value="PROKAR_LIPOPROTEIN"/>
    <property type="match status" value="1"/>
</dbReference>
<feature type="compositionally biased region" description="Low complexity" evidence="1">
    <location>
        <begin position="525"/>
        <end position="585"/>
    </location>
</feature>
<dbReference type="Gene3D" id="3.30.70.1230">
    <property type="entry name" value="Nucleotide cyclase"/>
    <property type="match status" value="1"/>
</dbReference>
<keyword evidence="2" id="KW-0812">Transmembrane</keyword>
<gene>
    <name evidence="4" type="ORF">DUNSADRAFT_10125</name>
</gene>
<feature type="region of interest" description="Disordered" evidence="1">
    <location>
        <begin position="488"/>
        <end position="585"/>
    </location>
</feature>
<dbReference type="InterPro" id="IPR001054">
    <property type="entry name" value="A/G_cyclase"/>
</dbReference>
<evidence type="ECO:0000259" key="3">
    <source>
        <dbReference type="PROSITE" id="PS50125"/>
    </source>
</evidence>
<sequence>MDKLTNPLPQPPVPGAIFASPSFSLFFGCHCADGGAPPTLTDNGISGSWKCPSGGSEDSEGGGGGGGDDTGLVAAVVVVVVVLALLLLGISGYLLRNVQPGAQSRSQQQAELSRKRSKVPGTPGVALQAGQGLVVSGDVLVTWVCTDVADSTWLWEWDAEVMDQAIAMHNTTIRELLEEQGGHEIRNEGDSFVMSFHDASDAVRFCLQVQERLLQLPWPPKLLSIPQAACRTMGDVSDNPSSKGQGPLIIAGLRVRIGINTGVPDDVFLHNVTEHVDYRGNEYDLAGQICDIADGGQILMGPKTYQRWNKCCTDTPDETNHHQASFEGPMSTEDTRFQRTSIMGRFASQTGRRQSMLAMKSIQSRNPRLGSTSERLMRVREMNGASPTASGIDLPMDPQSRTNASSARRSHSGTEVFPDGCRFPQDLPAGSPPMSLQASRIAPSSTLPGPISESFISPLCEFWNRAASLPPDGTSSLALSPLNLHQQQCVDPQGQQQQPRVHPQPQLQQQQQQQQQPYFHSLHAQPEQQPQRQQLQPCVHSLHVQHQQQPQQQHSLHKGLQQQQQQQQQHSLHGVPQQQQPCLHPLPMPQQQQIQVCGSGPGPLCESLTRTSPSPAHSNQAPDTTVRGAGGYASASAAAGAAADGTEAGAAVAAASEPQEASLVHPAAAALGNVCTEMHDAPVHGCAIDGQRNPVLMRLFEAPSNRMPSSTQQGSPMAPDSTSFKQWDMLQHMGSSEHLHHSSFSGVKMEEEEDGGGIIHYIDAPKRLEMDKAHLNMVTADADPERSSLSNRLREMTSMVSWTWKGTKQKVHRLFTHARMQREAAAMFFGADDEGGEGQAGRGLWGNTLQVRESG</sequence>
<comment type="caution">
    <text evidence="4">The sequence shown here is derived from an EMBL/GenBank/DDBJ whole genome shotgun (WGS) entry which is preliminary data.</text>
</comment>
<dbReference type="Proteomes" id="UP000815325">
    <property type="component" value="Unassembled WGS sequence"/>
</dbReference>
<dbReference type="InterPro" id="IPR050697">
    <property type="entry name" value="Adenylyl/Guanylyl_Cyclase_3/4"/>
</dbReference>
<dbReference type="Pfam" id="PF00211">
    <property type="entry name" value="Guanylate_cyc"/>
    <property type="match status" value="1"/>
</dbReference>